<dbReference type="Pfam" id="PF01381">
    <property type="entry name" value="HTH_3"/>
    <property type="match status" value="1"/>
</dbReference>
<dbReference type="PROSITE" id="PS50943">
    <property type="entry name" value="HTH_CROC1"/>
    <property type="match status" value="1"/>
</dbReference>
<feature type="domain" description="HTH cro/C1-type" evidence="1">
    <location>
        <begin position="73"/>
        <end position="127"/>
    </location>
</feature>
<sequence length="137" mass="14700">MTGPQIIKTPSGEELVVLPRAEYDALVAAVAEAAEDEADAAIYDSRKADLAAGRDARLPPEVSAALLRGESLLKALRKWRGMTQIDLAILTDLGQGYLSDLEAGRRRGSRETLQKIADKLHIAPAWLFGAGDKSCAE</sequence>
<dbReference type="SUPFAM" id="SSF47413">
    <property type="entry name" value="lambda repressor-like DNA-binding domains"/>
    <property type="match status" value="1"/>
</dbReference>
<proteinExistence type="predicted"/>
<dbReference type="Proteomes" id="UP000236286">
    <property type="component" value="Unassembled WGS sequence"/>
</dbReference>
<gene>
    <name evidence="2" type="ORF">CR492_14440</name>
</gene>
<dbReference type="InterPro" id="IPR010982">
    <property type="entry name" value="Lambda_DNA-bd_dom_sf"/>
</dbReference>
<reference evidence="2 3" key="1">
    <citation type="submission" date="2017-10" db="EMBL/GenBank/DDBJ databases">
        <title>Genome announcement of Methylocella silvestris TVC from permafrost.</title>
        <authorList>
            <person name="Wang J."/>
            <person name="Geng K."/>
            <person name="Ul-Haque F."/>
            <person name="Crombie A.T."/>
            <person name="Street L.E."/>
            <person name="Wookey P.A."/>
            <person name="Murrell J.C."/>
            <person name="Pratscher J."/>
        </authorList>
    </citation>
    <scope>NUCLEOTIDE SEQUENCE [LARGE SCALE GENOMIC DNA]</scope>
    <source>
        <strain evidence="2 3">TVC</strain>
    </source>
</reference>
<dbReference type="EMBL" id="PDZR01000017">
    <property type="protein sequence ID" value="PNG25342.1"/>
    <property type="molecule type" value="Genomic_DNA"/>
</dbReference>
<name>A0A2J7TF19_METSI</name>
<accession>A0A2J7TF19</accession>
<evidence type="ECO:0000313" key="2">
    <source>
        <dbReference type="EMBL" id="PNG25342.1"/>
    </source>
</evidence>
<dbReference type="CDD" id="cd00093">
    <property type="entry name" value="HTH_XRE"/>
    <property type="match status" value="1"/>
</dbReference>
<organism evidence="2 3">
    <name type="scientific">Methylocella silvestris</name>
    <dbReference type="NCBI Taxonomy" id="199596"/>
    <lineage>
        <taxon>Bacteria</taxon>
        <taxon>Pseudomonadati</taxon>
        <taxon>Pseudomonadota</taxon>
        <taxon>Alphaproteobacteria</taxon>
        <taxon>Hyphomicrobiales</taxon>
        <taxon>Beijerinckiaceae</taxon>
        <taxon>Methylocella</taxon>
    </lineage>
</organism>
<dbReference type="Gene3D" id="1.10.260.40">
    <property type="entry name" value="lambda repressor-like DNA-binding domains"/>
    <property type="match status" value="1"/>
</dbReference>
<dbReference type="AlphaFoldDB" id="A0A2J7TF19"/>
<evidence type="ECO:0000313" key="3">
    <source>
        <dbReference type="Proteomes" id="UP000236286"/>
    </source>
</evidence>
<protein>
    <submittedName>
        <fullName evidence="2">Transcriptional regulator</fullName>
    </submittedName>
</protein>
<dbReference type="RefSeq" id="WP_102844441.1">
    <property type="nucleotide sequence ID" value="NZ_PDZR01000017.1"/>
</dbReference>
<dbReference type="SMART" id="SM00530">
    <property type="entry name" value="HTH_XRE"/>
    <property type="match status" value="1"/>
</dbReference>
<dbReference type="OrthoDB" id="407979at2"/>
<dbReference type="InterPro" id="IPR001387">
    <property type="entry name" value="Cro/C1-type_HTH"/>
</dbReference>
<comment type="caution">
    <text evidence="2">The sequence shown here is derived from an EMBL/GenBank/DDBJ whole genome shotgun (WGS) entry which is preliminary data.</text>
</comment>
<dbReference type="GO" id="GO:0003677">
    <property type="term" value="F:DNA binding"/>
    <property type="evidence" value="ECO:0007669"/>
    <property type="project" value="InterPro"/>
</dbReference>
<evidence type="ECO:0000259" key="1">
    <source>
        <dbReference type="PROSITE" id="PS50943"/>
    </source>
</evidence>